<accession>A0A8F6TV83</accession>
<evidence type="ECO:0000313" key="2">
    <source>
        <dbReference type="EMBL" id="QXT38342.1"/>
    </source>
</evidence>
<gene>
    <name evidence="2" type="ORF">KYE46_10310</name>
</gene>
<feature type="domain" description="AMP-dependent synthetase/ligase" evidence="1">
    <location>
        <begin position="16"/>
        <end position="326"/>
    </location>
</feature>
<proteinExistence type="predicted"/>
<dbReference type="KEGG" id="gce:KYE46_10310"/>
<dbReference type="GO" id="GO:0016874">
    <property type="term" value="F:ligase activity"/>
    <property type="evidence" value="ECO:0007669"/>
    <property type="project" value="UniProtKB-KW"/>
</dbReference>
<organism evidence="2 3">
    <name type="scientific">Gymnodinialimonas ceratoperidinii</name>
    <dbReference type="NCBI Taxonomy" id="2856823"/>
    <lineage>
        <taxon>Bacteria</taxon>
        <taxon>Pseudomonadati</taxon>
        <taxon>Pseudomonadota</taxon>
        <taxon>Alphaproteobacteria</taxon>
        <taxon>Rhodobacterales</taxon>
        <taxon>Paracoccaceae</taxon>
        <taxon>Gymnodinialimonas</taxon>
    </lineage>
</organism>
<dbReference type="InterPro" id="IPR000873">
    <property type="entry name" value="AMP-dep_synth/lig_dom"/>
</dbReference>
<keyword evidence="3" id="KW-1185">Reference proteome</keyword>
<evidence type="ECO:0000259" key="1">
    <source>
        <dbReference type="Pfam" id="PF00501"/>
    </source>
</evidence>
<reference evidence="2 3" key="1">
    <citation type="submission" date="2021-07" db="EMBL/GenBank/DDBJ databases">
        <title>A novel Jannaschia species isolated from marine dinoflagellate Ceratoperidinium margalefii.</title>
        <authorList>
            <person name="Jiang Y."/>
            <person name="Li Z."/>
        </authorList>
    </citation>
    <scope>NUCLEOTIDE SEQUENCE [LARGE SCALE GENOMIC DNA]</scope>
    <source>
        <strain evidence="2 3">J12C1-MA-4</strain>
    </source>
</reference>
<evidence type="ECO:0000313" key="3">
    <source>
        <dbReference type="Proteomes" id="UP000825009"/>
    </source>
</evidence>
<name>A0A8F6TV83_9RHOB</name>
<keyword evidence="2" id="KW-0436">Ligase</keyword>
<dbReference type="Pfam" id="PF00501">
    <property type="entry name" value="AMP-binding"/>
    <property type="match status" value="1"/>
</dbReference>
<dbReference type="RefSeq" id="WP_219000538.1">
    <property type="nucleotide sequence ID" value="NZ_CP079194.1"/>
</dbReference>
<dbReference type="PROSITE" id="PS00455">
    <property type="entry name" value="AMP_BINDING"/>
    <property type="match status" value="1"/>
</dbReference>
<dbReference type="PANTHER" id="PTHR43767">
    <property type="entry name" value="LONG-CHAIN-FATTY-ACID--COA LIGASE"/>
    <property type="match status" value="1"/>
</dbReference>
<dbReference type="InterPro" id="IPR050237">
    <property type="entry name" value="ATP-dep_AMP-bd_enzyme"/>
</dbReference>
<dbReference type="Proteomes" id="UP000825009">
    <property type="component" value="Chromosome"/>
</dbReference>
<sequence length="477" mass="51006">MQCPDRFNLSSYVLSAAERTPDKIALAILGPSRSERWSFARLEEAVSRAAGGLIAAGLRPGDRLMLRLGNSARFPIAYLGAIRAGIVPIPTSAAFTSREVTALTGSLPPDAVLAEEGIALPEVACPVLSPEVLDGPLHPVHDSGADDLAYIVFTSGSSGRPKAVAHAHRAVWARRMMWDGWYGLREDDRVMHTGAFNWTYTLGTGLLDPWAIGATALVPAPGVAPESLALLAKRHDASILAGSPGIFRKLLRAPLPPMPKLRHALSAGEALPPALRDRWRVATNTDIHEALGMSEVSTFISGSPTRPAPDGATGYPQEGRQIAVHDGCLSIHGSDPGLMLGYIDGDTPKLPLTEGWFRTSDRVEQAEDGAVRYLGRADDILTAGGFRIAPLEIEQVFESLEGVTDCAALTLQPNPETTILALVYSGDAREDRLHAHASPLLARHKQPRAYLRMDSLPRGANGKLNRAALKAAAKDMI</sequence>
<dbReference type="InterPro" id="IPR020845">
    <property type="entry name" value="AMP-binding_CS"/>
</dbReference>
<dbReference type="PANTHER" id="PTHR43767:SF1">
    <property type="entry name" value="NONRIBOSOMAL PEPTIDE SYNTHASE PES1 (EUROFUNG)-RELATED"/>
    <property type="match status" value="1"/>
</dbReference>
<protein>
    <submittedName>
        <fullName evidence="2">Acyl--CoA ligase</fullName>
    </submittedName>
</protein>
<dbReference type="EMBL" id="CP079194">
    <property type="protein sequence ID" value="QXT38342.1"/>
    <property type="molecule type" value="Genomic_DNA"/>
</dbReference>
<dbReference type="AlphaFoldDB" id="A0A8F6TV83"/>